<accession>A0A9P1GIA2</accession>
<dbReference type="EMBL" id="CAMXCT030006500">
    <property type="protein sequence ID" value="CAL4802097.1"/>
    <property type="molecule type" value="Genomic_DNA"/>
</dbReference>
<reference evidence="2" key="2">
    <citation type="submission" date="2024-04" db="EMBL/GenBank/DDBJ databases">
        <authorList>
            <person name="Chen Y."/>
            <person name="Shah S."/>
            <person name="Dougan E. K."/>
            <person name="Thang M."/>
            <person name="Chan C."/>
        </authorList>
    </citation>
    <scope>NUCLEOTIDE SEQUENCE [LARGE SCALE GENOMIC DNA]</scope>
</reference>
<keyword evidence="3" id="KW-1185">Reference proteome</keyword>
<reference evidence="1" key="1">
    <citation type="submission" date="2022-10" db="EMBL/GenBank/DDBJ databases">
        <authorList>
            <person name="Chen Y."/>
            <person name="Dougan E. K."/>
            <person name="Chan C."/>
            <person name="Rhodes N."/>
            <person name="Thang M."/>
        </authorList>
    </citation>
    <scope>NUCLEOTIDE SEQUENCE</scope>
</reference>
<dbReference type="EMBL" id="CAMXCT010006500">
    <property type="protein sequence ID" value="CAI4014785.1"/>
    <property type="molecule type" value="Genomic_DNA"/>
</dbReference>
<comment type="caution">
    <text evidence="1">The sequence shown here is derived from an EMBL/GenBank/DDBJ whole genome shotgun (WGS) entry which is preliminary data.</text>
</comment>
<evidence type="ECO:0000313" key="2">
    <source>
        <dbReference type="EMBL" id="CAL1168160.1"/>
    </source>
</evidence>
<proteinExistence type="predicted"/>
<evidence type="ECO:0000313" key="1">
    <source>
        <dbReference type="EMBL" id="CAI4014785.1"/>
    </source>
</evidence>
<protein>
    <submittedName>
        <fullName evidence="1">Uncharacterized protein</fullName>
    </submittedName>
</protein>
<dbReference type="EMBL" id="CAMXCT020006500">
    <property type="protein sequence ID" value="CAL1168160.1"/>
    <property type="molecule type" value="Genomic_DNA"/>
</dbReference>
<organism evidence="1">
    <name type="scientific">Cladocopium goreaui</name>
    <dbReference type="NCBI Taxonomy" id="2562237"/>
    <lineage>
        <taxon>Eukaryota</taxon>
        <taxon>Sar</taxon>
        <taxon>Alveolata</taxon>
        <taxon>Dinophyceae</taxon>
        <taxon>Suessiales</taxon>
        <taxon>Symbiodiniaceae</taxon>
        <taxon>Cladocopium</taxon>
    </lineage>
</organism>
<gene>
    <name evidence="1" type="ORF">C1SCF055_LOCUS39659</name>
</gene>
<dbReference type="Proteomes" id="UP001152797">
    <property type="component" value="Unassembled WGS sequence"/>
</dbReference>
<evidence type="ECO:0000313" key="3">
    <source>
        <dbReference type="Proteomes" id="UP001152797"/>
    </source>
</evidence>
<name>A0A9P1GIA2_9DINO</name>
<dbReference type="AlphaFoldDB" id="A0A9P1GIA2"/>
<sequence length="130" mass="14251">MASWRVVMRRLGAAAMGACSECCPQVRTLTDVPRALWPIMSFYSELETEAQHGGSTEAAEWLETLRWYVDASAANYRSLNRFLRHGGTSGTSSSLAFRAAQLDALATVAPRLAEPLTLWRGLAVCPMCNI</sequence>